<keyword evidence="11" id="KW-1185">Reference proteome</keyword>
<feature type="transmembrane region" description="Helical" evidence="8">
    <location>
        <begin position="17"/>
        <end position="37"/>
    </location>
</feature>
<evidence type="ECO:0000259" key="9">
    <source>
        <dbReference type="SMART" id="SM01403"/>
    </source>
</evidence>
<dbReference type="EMBL" id="BLKM01012573">
    <property type="protein sequence ID" value="GFG36929.1"/>
    <property type="molecule type" value="Genomic_DNA"/>
</dbReference>
<comment type="similarity">
    <text evidence="2">Belongs to the universal ribosomal protein uS10 family.</text>
</comment>
<sequence length="285" mass="32332">MIFTALQQYTPQNLSHLLFMLSFVMYVSYITTVLQVANHILLQLDSDVPVPVSGNLLHLTVQPVPLAHVLDGSSRQTGTNALNAISSVQTQPYCSSALVVNLRHKQDITKLLCKTDRHALVKLVKYPGTGLQPQHVWMRMFSASQTDQHEELDKLYRMVEVEVRGNDPAVLRSYSWFATTAAAELGITIGQCWTPRKANHERLTLLKSVHIYKKHRVQYEIRTYFRFMQFLHLTGSTADTFLEYIQRNLPEGVAMKVTKVEITAIPPHIRIPSEPQQLALSATIE</sequence>
<dbReference type="InterPro" id="IPR036838">
    <property type="entry name" value="Ribosomal_uS10_dom_sf"/>
</dbReference>
<dbReference type="Pfam" id="PF00338">
    <property type="entry name" value="Ribosomal_S10"/>
    <property type="match status" value="1"/>
</dbReference>
<evidence type="ECO:0000256" key="1">
    <source>
        <dbReference type="ARBA" id="ARBA00004173"/>
    </source>
</evidence>
<evidence type="ECO:0000256" key="8">
    <source>
        <dbReference type="SAM" id="Phobius"/>
    </source>
</evidence>
<accession>A0A6L2PWL8</accession>
<organism evidence="10 11">
    <name type="scientific">Coptotermes formosanus</name>
    <name type="common">Formosan subterranean termite</name>
    <dbReference type="NCBI Taxonomy" id="36987"/>
    <lineage>
        <taxon>Eukaryota</taxon>
        <taxon>Metazoa</taxon>
        <taxon>Ecdysozoa</taxon>
        <taxon>Arthropoda</taxon>
        <taxon>Hexapoda</taxon>
        <taxon>Insecta</taxon>
        <taxon>Pterygota</taxon>
        <taxon>Neoptera</taxon>
        <taxon>Polyneoptera</taxon>
        <taxon>Dictyoptera</taxon>
        <taxon>Blattodea</taxon>
        <taxon>Blattoidea</taxon>
        <taxon>Termitoidae</taxon>
        <taxon>Rhinotermitidae</taxon>
        <taxon>Coptotermes</taxon>
    </lineage>
</organism>
<evidence type="ECO:0000256" key="3">
    <source>
        <dbReference type="ARBA" id="ARBA00022980"/>
    </source>
</evidence>
<keyword evidence="4" id="KW-0496">Mitochondrion</keyword>
<keyword evidence="8" id="KW-1133">Transmembrane helix</keyword>
<evidence type="ECO:0000313" key="11">
    <source>
        <dbReference type="Proteomes" id="UP000502823"/>
    </source>
</evidence>
<dbReference type="InterPro" id="IPR027486">
    <property type="entry name" value="Ribosomal_uS10_dom"/>
</dbReference>
<dbReference type="AlphaFoldDB" id="A0A6L2PWL8"/>
<keyword evidence="3" id="KW-0689">Ribosomal protein</keyword>
<comment type="caution">
    <text evidence="10">The sequence shown here is derived from an EMBL/GenBank/DDBJ whole genome shotgun (WGS) entry which is preliminary data.</text>
</comment>
<dbReference type="GO" id="GO:0005763">
    <property type="term" value="C:mitochondrial small ribosomal subunit"/>
    <property type="evidence" value="ECO:0007669"/>
    <property type="project" value="InterPro"/>
</dbReference>
<dbReference type="PANTHER" id="PTHR13334">
    <property type="entry name" value="MITOCHONDRIAL 28S RIBOSOMAL PROTEIN S10"/>
    <property type="match status" value="1"/>
</dbReference>
<dbReference type="Gene3D" id="3.30.70.600">
    <property type="entry name" value="Ribosomal protein S10 domain"/>
    <property type="match status" value="1"/>
</dbReference>
<comment type="subcellular location">
    <subcellularLocation>
        <location evidence="1">Mitochondrion</location>
    </subcellularLocation>
</comment>
<dbReference type="PANTHER" id="PTHR13334:SF4">
    <property type="entry name" value="SMALL RIBOSOMAL SUBUNIT PROTEIN US10M"/>
    <property type="match status" value="1"/>
</dbReference>
<evidence type="ECO:0000313" key="10">
    <source>
        <dbReference type="EMBL" id="GFG36929.1"/>
    </source>
</evidence>
<evidence type="ECO:0000256" key="6">
    <source>
        <dbReference type="ARBA" id="ARBA00035261"/>
    </source>
</evidence>
<evidence type="ECO:0000256" key="5">
    <source>
        <dbReference type="ARBA" id="ARBA00023274"/>
    </source>
</evidence>
<keyword evidence="8" id="KW-0812">Transmembrane</keyword>
<evidence type="ECO:0000256" key="4">
    <source>
        <dbReference type="ARBA" id="ARBA00023128"/>
    </source>
</evidence>
<gene>
    <name evidence="10" type="ORF">Cfor_05369</name>
</gene>
<keyword evidence="8" id="KW-0472">Membrane</keyword>
<evidence type="ECO:0000256" key="7">
    <source>
        <dbReference type="ARBA" id="ARBA00035544"/>
    </source>
</evidence>
<dbReference type="InParanoid" id="A0A6L2PWL8"/>
<dbReference type="OrthoDB" id="366214at2759"/>
<dbReference type="InterPro" id="IPR040055">
    <property type="entry name" value="Ribosomal_uS10m"/>
</dbReference>
<dbReference type="SUPFAM" id="SSF54999">
    <property type="entry name" value="Ribosomal protein S10"/>
    <property type="match status" value="1"/>
</dbReference>
<dbReference type="SMART" id="SM01403">
    <property type="entry name" value="Ribosomal_S10"/>
    <property type="match status" value="1"/>
</dbReference>
<name>A0A6L2PWL8_COPFO</name>
<keyword evidence="5" id="KW-0687">Ribonucleoprotein</keyword>
<protein>
    <recommendedName>
        <fullName evidence="6">Small ribosomal subunit protein uS10m</fullName>
    </recommendedName>
    <alternativeName>
        <fullName evidence="7">28S ribosomal protein S10, mitochondrial</fullName>
    </alternativeName>
</protein>
<evidence type="ECO:0000256" key="2">
    <source>
        <dbReference type="ARBA" id="ARBA00007102"/>
    </source>
</evidence>
<feature type="domain" description="Small ribosomal subunit protein uS10" evidence="9">
    <location>
        <begin position="160"/>
        <end position="258"/>
    </location>
</feature>
<proteinExistence type="inferred from homology"/>
<dbReference type="Proteomes" id="UP000502823">
    <property type="component" value="Unassembled WGS sequence"/>
</dbReference>
<reference evidence="11" key="1">
    <citation type="submission" date="2020-01" db="EMBL/GenBank/DDBJ databases">
        <title>Draft genome sequence of the Termite Coptotermes fromosanus.</title>
        <authorList>
            <person name="Itakura S."/>
            <person name="Yosikawa Y."/>
            <person name="Umezawa K."/>
        </authorList>
    </citation>
    <scope>NUCLEOTIDE SEQUENCE [LARGE SCALE GENOMIC DNA]</scope>
</reference>